<dbReference type="Proteomes" id="UP000054537">
    <property type="component" value="Unassembled WGS sequence"/>
</dbReference>
<dbReference type="AlphaFoldDB" id="A0A0A6UHN2"/>
<keyword evidence="3" id="KW-1185">Reference proteome</keyword>
<proteinExistence type="predicted"/>
<organism evidence="2 3">
    <name type="scientific">Actinoplanes utahensis</name>
    <dbReference type="NCBI Taxonomy" id="1869"/>
    <lineage>
        <taxon>Bacteria</taxon>
        <taxon>Bacillati</taxon>
        <taxon>Actinomycetota</taxon>
        <taxon>Actinomycetes</taxon>
        <taxon>Micromonosporales</taxon>
        <taxon>Micromonosporaceae</taxon>
        <taxon>Actinoplanes</taxon>
    </lineage>
</organism>
<protein>
    <submittedName>
        <fullName evidence="2">Sterol-binding protein</fullName>
    </submittedName>
</protein>
<dbReference type="InterPro" id="IPR003033">
    <property type="entry name" value="SCP2_sterol-bd_dom"/>
</dbReference>
<dbReference type="EMBL" id="JRTT01000033">
    <property type="protein sequence ID" value="KHD74956.1"/>
    <property type="molecule type" value="Genomic_DNA"/>
</dbReference>
<dbReference type="eggNOG" id="COG3154">
    <property type="taxonomic scope" value="Bacteria"/>
</dbReference>
<reference evidence="2 3" key="1">
    <citation type="submission" date="2014-10" db="EMBL/GenBank/DDBJ databases">
        <title>Draft genome sequence of Actinoplanes utahensis NRRL 12052.</title>
        <authorList>
            <person name="Velasco-Bucheli B."/>
            <person name="del Cerro C."/>
            <person name="Hormigo D."/>
            <person name="Garcia J.L."/>
            <person name="Acebal C."/>
            <person name="Arroyo M."/>
            <person name="de la Mata I."/>
        </authorList>
    </citation>
    <scope>NUCLEOTIDE SEQUENCE [LARGE SCALE GENOMIC DNA]</scope>
    <source>
        <strain evidence="2 3">NRRL 12052</strain>
    </source>
</reference>
<evidence type="ECO:0000259" key="1">
    <source>
        <dbReference type="Pfam" id="PF02036"/>
    </source>
</evidence>
<feature type="domain" description="SCP2" evidence="1">
    <location>
        <begin position="32"/>
        <end position="112"/>
    </location>
</feature>
<gene>
    <name evidence="2" type="ORF">MB27_25330</name>
</gene>
<dbReference type="RefSeq" id="WP_043528355.1">
    <property type="nucleotide sequence ID" value="NZ_BAABKU010000033.1"/>
</dbReference>
<dbReference type="Gene3D" id="3.30.1050.10">
    <property type="entry name" value="SCP2 sterol-binding domain"/>
    <property type="match status" value="1"/>
</dbReference>
<name>A0A0A6UHN2_ACTUT</name>
<dbReference type="SUPFAM" id="SSF55718">
    <property type="entry name" value="SCP-like"/>
    <property type="match status" value="1"/>
</dbReference>
<dbReference type="Pfam" id="PF02036">
    <property type="entry name" value="SCP2"/>
    <property type="match status" value="1"/>
</dbReference>
<evidence type="ECO:0000313" key="3">
    <source>
        <dbReference type="Proteomes" id="UP000054537"/>
    </source>
</evidence>
<dbReference type="InterPro" id="IPR036527">
    <property type="entry name" value="SCP2_sterol-bd_dom_sf"/>
</dbReference>
<accession>A0A0A6UHN2</accession>
<sequence>MATTVDDCRQALHDLAAKLDANAEARGKLDLDRTLACRITDLGAAFHGRITGGRLVDIADGDDPKAKIALVTTGDNLLALVRGELDITRALAARQISIKANPFDLLKLRKLL</sequence>
<evidence type="ECO:0000313" key="2">
    <source>
        <dbReference type="EMBL" id="KHD74956.1"/>
    </source>
</evidence>
<comment type="caution">
    <text evidence="2">The sequence shown here is derived from an EMBL/GenBank/DDBJ whole genome shotgun (WGS) entry which is preliminary data.</text>
</comment>
<dbReference type="OrthoDB" id="3534000at2"/>
<dbReference type="STRING" id="1869.MB27_25330"/>